<sequence length="121" mass="13491">MSLFKTGDSVVVSNNNLLSYCTRGVVLKTLDKKGLVLVSWLDGAPPLRIKEDNLSKIELLIKYSPVFILGGVRSKSGLFDTKEEAQEIINRYQYTKDLGLDLDFDIEEEEVYTGGGVPFTL</sequence>
<organism evidence="1 2">
    <name type="scientific">Proteus phage Privateer</name>
    <dbReference type="NCBI Taxonomy" id="2712958"/>
    <lineage>
        <taxon>Viruses</taxon>
        <taxon>Duplodnaviria</taxon>
        <taxon>Heunggongvirae</taxon>
        <taxon>Uroviricota</taxon>
        <taxon>Caudoviricetes</taxon>
        <taxon>Grimontviridae</taxon>
        <taxon>Privateervirus</taxon>
        <taxon>Privateervirus privateer</taxon>
    </lineage>
</organism>
<accession>A0A6G8R3T4</accession>
<dbReference type="Proteomes" id="UP000500956">
    <property type="component" value="Segment"/>
</dbReference>
<evidence type="ECO:0000313" key="1">
    <source>
        <dbReference type="EMBL" id="QIN94867.1"/>
    </source>
</evidence>
<protein>
    <submittedName>
        <fullName evidence="1">Uncharacterized protein</fullName>
    </submittedName>
</protein>
<gene>
    <name evidence="1" type="ORF">CPT_Privateer_074</name>
</gene>
<name>A0A6G8R3T4_9CAUD</name>
<reference evidence="1 2" key="1">
    <citation type="submission" date="2020-02" db="EMBL/GenBank/DDBJ databases">
        <title>Characterization of Proteus podophage Privateer.</title>
        <authorList>
            <person name="Corban J."/>
            <person name="Ramsey J."/>
        </authorList>
    </citation>
    <scope>NUCLEOTIDE SEQUENCE [LARGE SCALE GENOMIC DNA]</scope>
</reference>
<keyword evidence="2" id="KW-1185">Reference proteome</keyword>
<dbReference type="EMBL" id="MT028297">
    <property type="protein sequence ID" value="QIN94867.1"/>
    <property type="molecule type" value="Genomic_DNA"/>
</dbReference>
<proteinExistence type="predicted"/>
<evidence type="ECO:0000313" key="2">
    <source>
        <dbReference type="Proteomes" id="UP000500956"/>
    </source>
</evidence>